<dbReference type="Pfam" id="PF01395">
    <property type="entry name" value="PBP_GOBP"/>
    <property type="match status" value="1"/>
</dbReference>
<dbReference type="InterPro" id="IPR036728">
    <property type="entry name" value="PBP_GOBP_sf"/>
</dbReference>
<dbReference type="GO" id="GO:0005549">
    <property type="term" value="F:odorant binding"/>
    <property type="evidence" value="ECO:0007669"/>
    <property type="project" value="InterPro"/>
</dbReference>
<feature type="signal peptide" evidence="1">
    <location>
        <begin position="1"/>
        <end position="22"/>
    </location>
</feature>
<dbReference type="AlphaFoldDB" id="A0A6P7GGG5"/>
<dbReference type="InterPro" id="IPR006170">
    <property type="entry name" value="PBP/GOBP"/>
</dbReference>
<evidence type="ECO:0000256" key="1">
    <source>
        <dbReference type="SAM" id="SignalP"/>
    </source>
</evidence>
<sequence>MRNTYFVVPIFVLACIIFNTIAETPALGKLPYFEECVKLSGATSEDLQPIPDKMTHESKCFYFCGMKKEGAIDAMSNYKPKEVFRVIKLYYNMEFPPDQTKKISSCLIALGKVTNCDDILKMSGCFKA</sequence>
<accession>A0A6P7GGG5</accession>
<dbReference type="CDD" id="cd23992">
    <property type="entry name" value="PBP_GOBP"/>
    <property type="match status" value="1"/>
</dbReference>
<feature type="chain" id="PRO_5027857078" evidence="1">
    <location>
        <begin position="23"/>
        <end position="128"/>
    </location>
</feature>
<keyword evidence="1" id="KW-0732">Signal</keyword>
<dbReference type="Gene3D" id="1.10.238.20">
    <property type="entry name" value="Pheromone/general odorant binding protein domain"/>
    <property type="match status" value="1"/>
</dbReference>
<name>A0A6P7GGG5_DIAVI</name>
<dbReference type="PROSITE" id="PS51257">
    <property type="entry name" value="PROKAR_LIPOPROTEIN"/>
    <property type="match status" value="1"/>
</dbReference>
<reference evidence="2" key="1">
    <citation type="submission" date="2025-08" db="UniProtKB">
        <authorList>
            <consortium name="RefSeq"/>
        </authorList>
    </citation>
    <scope>IDENTIFICATION</scope>
    <source>
        <tissue evidence="2">Whole insect</tissue>
    </source>
</reference>
<protein>
    <submittedName>
        <fullName evidence="2">Uncharacterized protein LOC114342247</fullName>
    </submittedName>
</protein>
<dbReference type="InParanoid" id="A0A6P7GGG5"/>
<gene>
    <name evidence="2" type="primary">LOC114342247</name>
</gene>
<organism evidence="2">
    <name type="scientific">Diabrotica virgifera virgifera</name>
    <name type="common">western corn rootworm</name>
    <dbReference type="NCBI Taxonomy" id="50390"/>
    <lineage>
        <taxon>Eukaryota</taxon>
        <taxon>Metazoa</taxon>
        <taxon>Ecdysozoa</taxon>
        <taxon>Arthropoda</taxon>
        <taxon>Hexapoda</taxon>
        <taxon>Insecta</taxon>
        <taxon>Pterygota</taxon>
        <taxon>Neoptera</taxon>
        <taxon>Endopterygota</taxon>
        <taxon>Coleoptera</taxon>
        <taxon>Polyphaga</taxon>
        <taxon>Cucujiformia</taxon>
        <taxon>Chrysomeloidea</taxon>
        <taxon>Chrysomelidae</taxon>
        <taxon>Galerucinae</taxon>
        <taxon>Diabroticina</taxon>
        <taxon>Diabroticites</taxon>
        <taxon>Diabrotica</taxon>
    </lineage>
</organism>
<evidence type="ECO:0000313" key="2">
    <source>
        <dbReference type="RefSeq" id="XP_028148836.1"/>
    </source>
</evidence>
<dbReference type="SUPFAM" id="SSF47565">
    <property type="entry name" value="Insect pheromone/odorant-binding proteins"/>
    <property type="match status" value="1"/>
</dbReference>
<proteinExistence type="predicted"/>
<dbReference type="RefSeq" id="XP_028148836.1">
    <property type="nucleotide sequence ID" value="XM_028293035.1"/>
</dbReference>